<comment type="caution">
    <text evidence="1">The sequence shown here is derived from an EMBL/GenBank/DDBJ whole genome shotgun (WGS) entry which is preliminary data.</text>
</comment>
<evidence type="ECO:0000313" key="2">
    <source>
        <dbReference type="Proteomes" id="UP001141253"/>
    </source>
</evidence>
<accession>A0ABQ8ZY74</accession>
<protein>
    <submittedName>
        <fullName evidence="1">Uncharacterized protein</fullName>
    </submittedName>
</protein>
<sequence length="141" mass="16261">MNWSQNRKFMNPAKLPFPISHQNGPRQPSLCTAKNTSSLQYSNQPDLNRRYILKCSSYNYYAEAEELDMRSWGTLVLMLFRESNIWHPNATGIDFGKTSFKCKGFLRYGPDAMVEIPFLALSIQIPKHCSEECSPWNESSD</sequence>
<evidence type="ECO:0000313" key="1">
    <source>
        <dbReference type="EMBL" id="KAJ6312934.1"/>
    </source>
</evidence>
<reference evidence="1" key="1">
    <citation type="submission" date="2022-10" db="EMBL/GenBank/DDBJ databases">
        <authorList>
            <person name="Hyden B.L."/>
            <person name="Feng K."/>
            <person name="Yates T."/>
            <person name="Jawdy S."/>
            <person name="Smart L.B."/>
            <person name="Muchero W."/>
        </authorList>
    </citation>
    <scope>NUCLEOTIDE SEQUENCE</scope>
    <source>
        <tissue evidence="1">Shoot tip</tissue>
    </source>
</reference>
<dbReference type="Proteomes" id="UP001141253">
    <property type="component" value="Chromosome 10"/>
</dbReference>
<organism evidence="1 2">
    <name type="scientific">Salix suchowensis</name>
    <dbReference type="NCBI Taxonomy" id="1278906"/>
    <lineage>
        <taxon>Eukaryota</taxon>
        <taxon>Viridiplantae</taxon>
        <taxon>Streptophyta</taxon>
        <taxon>Embryophyta</taxon>
        <taxon>Tracheophyta</taxon>
        <taxon>Spermatophyta</taxon>
        <taxon>Magnoliopsida</taxon>
        <taxon>eudicotyledons</taxon>
        <taxon>Gunneridae</taxon>
        <taxon>Pentapetalae</taxon>
        <taxon>rosids</taxon>
        <taxon>fabids</taxon>
        <taxon>Malpighiales</taxon>
        <taxon>Salicaceae</taxon>
        <taxon>Saliceae</taxon>
        <taxon>Salix</taxon>
    </lineage>
</organism>
<keyword evidence="2" id="KW-1185">Reference proteome</keyword>
<reference evidence="1" key="2">
    <citation type="journal article" date="2023" name="Int. J. Mol. Sci.">
        <title>De Novo Assembly and Annotation of 11 Diverse Shrub Willow (Salix) Genomes Reveals Novel Gene Organization in Sex-Linked Regions.</title>
        <authorList>
            <person name="Hyden B."/>
            <person name="Feng K."/>
            <person name="Yates T.B."/>
            <person name="Jawdy S."/>
            <person name="Cereghino C."/>
            <person name="Smart L.B."/>
            <person name="Muchero W."/>
        </authorList>
    </citation>
    <scope>NUCLEOTIDE SEQUENCE</scope>
    <source>
        <tissue evidence="1">Shoot tip</tissue>
    </source>
</reference>
<gene>
    <name evidence="1" type="ORF">OIU77_014455</name>
</gene>
<dbReference type="EMBL" id="JAPFFI010000024">
    <property type="protein sequence ID" value="KAJ6312934.1"/>
    <property type="molecule type" value="Genomic_DNA"/>
</dbReference>
<proteinExistence type="predicted"/>
<name>A0ABQ8ZY74_9ROSI</name>